<feature type="region of interest" description="Disordered" evidence="2">
    <location>
        <begin position="71"/>
        <end position="97"/>
    </location>
</feature>
<feature type="compositionally biased region" description="Basic and acidic residues" evidence="2">
    <location>
        <begin position="83"/>
        <end position="97"/>
    </location>
</feature>
<organism evidence="3 4">
    <name type="scientific">Globodera rostochiensis</name>
    <name type="common">Golden nematode worm</name>
    <name type="synonym">Heterodera rostochiensis</name>
    <dbReference type="NCBI Taxonomy" id="31243"/>
    <lineage>
        <taxon>Eukaryota</taxon>
        <taxon>Metazoa</taxon>
        <taxon>Ecdysozoa</taxon>
        <taxon>Nematoda</taxon>
        <taxon>Chromadorea</taxon>
        <taxon>Rhabditida</taxon>
        <taxon>Tylenchina</taxon>
        <taxon>Tylenchomorpha</taxon>
        <taxon>Tylenchoidea</taxon>
        <taxon>Heteroderidae</taxon>
        <taxon>Heteroderinae</taxon>
        <taxon>Globodera</taxon>
    </lineage>
</organism>
<reference evidence="4" key="1">
    <citation type="submission" date="2022-11" db="UniProtKB">
        <authorList>
            <consortium name="WormBaseParasite"/>
        </authorList>
    </citation>
    <scope>IDENTIFICATION</scope>
</reference>
<dbReference type="AlphaFoldDB" id="A0A914HPN6"/>
<protein>
    <submittedName>
        <fullName evidence="4">Viral A-type inclusion protein</fullName>
    </submittedName>
</protein>
<evidence type="ECO:0000313" key="3">
    <source>
        <dbReference type="Proteomes" id="UP000887572"/>
    </source>
</evidence>
<feature type="coiled-coil region" evidence="1">
    <location>
        <begin position="193"/>
        <end position="263"/>
    </location>
</feature>
<evidence type="ECO:0000256" key="2">
    <source>
        <dbReference type="SAM" id="MobiDB-lite"/>
    </source>
</evidence>
<accession>A0A914HPN6</accession>
<sequence length="287" mass="33416">MPILTESTTGGDITADQEYLWPTFSNLEPSEELRLLRARIGELERQQSNNSPTSSASFDLLAQNENDVADTLNGQNDEIWPTNDKESTADQQGEEQKKCDRFEDELHQMKEELKNTKESFDKKFEQIETLQKKMEEYQNKQQQTIDDLTEKLKVSIDQFSLMQSDQKALLQRLNALELNQTVNSEQQKTDQKANVVGKKFEQMEERIAKLELENKELRAEHEELNKDQQEKYANKFAEMEQKNDKLEKSQKEQQLNIVDLQKTVAVLSKIGLINRWDSTACHEDLEL</sequence>
<evidence type="ECO:0000256" key="1">
    <source>
        <dbReference type="SAM" id="Coils"/>
    </source>
</evidence>
<name>A0A914HPN6_GLORO</name>
<evidence type="ECO:0000313" key="4">
    <source>
        <dbReference type="WBParaSite" id="Gr19_v10_g3071.t1"/>
    </source>
</evidence>
<proteinExistence type="predicted"/>
<keyword evidence="1" id="KW-0175">Coiled coil</keyword>
<keyword evidence="3" id="KW-1185">Reference proteome</keyword>
<dbReference type="Proteomes" id="UP000887572">
    <property type="component" value="Unplaced"/>
</dbReference>
<dbReference type="WBParaSite" id="Gr19_v10_g3071.t1">
    <property type="protein sequence ID" value="Gr19_v10_g3071.t1"/>
    <property type="gene ID" value="Gr19_v10_g3071"/>
</dbReference>